<proteinExistence type="predicted"/>
<dbReference type="InterPro" id="IPR052579">
    <property type="entry name" value="Zinc_finger_SWIM"/>
</dbReference>
<accession>A0A0X3P2Y2</accession>
<dbReference type="PANTHER" id="PTHR31569">
    <property type="entry name" value="SWIM-TYPE DOMAIN-CONTAINING PROTEIN"/>
    <property type="match status" value="1"/>
</dbReference>
<protein>
    <submittedName>
        <fullName evidence="1">FAR1 DNA-binding domain</fullName>
    </submittedName>
</protein>
<keyword evidence="1" id="KW-0238">DNA-binding</keyword>
<dbReference type="PANTHER" id="PTHR31569:SF4">
    <property type="entry name" value="SWIM-TYPE DOMAIN-CONTAINING PROTEIN"/>
    <property type="match status" value="1"/>
</dbReference>
<gene>
    <name evidence="1" type="ORF">TR123088</name>
</gene>
<reference evidence="1" key="1">
    <citation type="submission" date="2016-01" db="EMBL/GenBank/DDBJ databases">
        <title>Reference transcriptome for the parasite Schistocephalus solidus: insights into the molecular evolution of parasitism.</title>
        <authorList>
            <person name="Hebert F.O."/>
            <person name="Grambauer S."/>
            <person name="Barber I."/>
            <person name="Landry C.R."/>
            <person name="Aubin-Horth N."/>
        </authorList>
    </citation>
    <scope>NUCLEOTIDE SEQUENCE</scope>
</reference>
<organism evidence="1">
    <name type="scientific">Schistocephalus solidus</name>
    <name type="common">Tapeworm</name>
    <dbReference type="NCBI Taxonomy" id="70667"/>
    <lineage>
        <taxon>Eukaryota</taxon>
        <taxon>Metazoa</taxon>
        <taxon>Spiralia</taxon>
        <taxon>Lophotrochozoa</taxon>
        <taxon>Platyhelminthes</taxon>
        <taxon>Cestoda</taxon>
        <taxon>Eucestoda</taxon>
        <taxon>Diphyllobothriidea</taxon>
        <taxon>Diphyllobothriidae</taxon>
        <taxon>Schistocephalus</taxon>
    </lineage>
</organism>
<dbReference type="GO" id="GO:0003677">
    <property type="term" value="F:DNA binding"/>
    <property type="evidence" value="ECO:0007669"/>
    <property type="project" value="UniProtKB-KW"/>
</dbReference>
<dbReference type="AlphaFoldDB" id="A0A0X3P2Y2"/>
<dbReference type="EMBL" id="GEEE01016891">
    <property type="protein sequence ID" value="JAP46334.1"/>
    <property type="molecule type" value="Transcribed_RNA"/>
</dbReference>
<name>A0A0X3P2Y2_SCHSO</name>
<evidence type="ECO:0000313" key="1">
    <source>
        <dbReference type="EMBL" id="JAP46334.1"/>
    </source>
</evidence>
<sequence length="402" mass="46688">MDYTDAFVNSLQPLYFASFDELKLRMKEFEESSGLQYSIKRSVRLNDVPQRDQFVYKYIQYVCAYQRCGHCQSFINVCHSYGTLRVCKYWMVHSHLDNNGLVEGPSSSSEPVLPPLPPLLQVPDHVSDDGDILTDQTSIFKELVPLRHFSSFSDLEKMLTDFQQATGCLLVKRNSIRFPPESLEHHTLVYKSLTYACCHYGNGRVRSIKHQPPKTRKMNCPCEIRIGCRAKKLHIIAFVMRHNHPVAAELAENYPENRRLTEKEKDEINDILKSSPSNLAVKEHIERRFGKHCSLNDVRQMKYRFRKTQKLRSARNFPSAKLDCEITEEDDINPAYELSAETISSWSEQTKDNKLSQFVPYSQKLAELVCSSDNEIFYERLDFIKELIETWQTGKQPVLLTL</sequence>